<keyword evidence="4" id="KW-1185">Reference proteome</keyword>
<proteinExistence type="predicted"/>
<feature type="transmembrane region" description="Helical" evidence="1">
    <location>
        <begin position="324"/>
        <end position="344"/>
    </location>
</feature>
<dbReference type="AlphaFoldDB" id="A0A2K2FWL2"/>
<dbReference type="Pfam" id="PF01757">
    <property type="entry name" value="Acyl_transf_3"/>
    <property type="match status" value="1"/>
</dbReference>
<keyword evidence="1" id="KW-1133">Transmembrane helix</keyword>
<name>A0A2K2FWL2_9SPHN</name>
<feature type="transmembrane region" description="Helical" evidence="1">
    <location>
        <begin position="177"/>
        <end position="199"/>
    </location>
</feature>
<accession>A0A2K2FWL2</accession>
<gene>
    <name evidence="3" type="ORF">A8V01_24525</name>
</gene>
<feature type="transmembrane region" description="Helical" evidence="1">
    <location>
        <begin position="12"/>
        <end position="31"/>
    </location>
</feature>
<keyword evidence="1" id="KW-0812">Transmembrane</keyword>
<evidence type="ECO:0000256" key="1">
    <source>
        <dbReference type="SAM" id="Phobius"/>
    </source>
</evidence>
<feature type="transmembrane region" description="Helical" evidence="1">
    <location>
        <begin position="51"/>
        <end position="71"/>
    </location>
</feature>
<evidence type="ECO:0000313" key="4">
    <source>
        <dbReference type="Proteomes" id="UP000236327"/>
    </source>
</evidence>
<protein>
    <recommendedName>
        <fullName evidence="2">Acyltransferase 3 domain-containing protein</fullName>
    </recommendedName>
</protein>
<dbReference type="InterPro" id="IPR050879">
    <property type="entry name" value="Acyltransferase_3"/>
</dbReference>
<dbReference type="EMBL" id="LYMM01000056">
    <property type="protein sequence ID" value="PNU03171.1"/>
    <property type="molecule type" value="Genomic_DNA"/>
</dbReference>
<dbReference type="RefSeq" id="WP_170066008.1">
    <property type="nucleotide sequence ID" value="NZ_LYMM01000056.1"/>
</dbReference>
<organism evidence="3 4">
    <name type="scientific">Novosphingobium guangzhouense</name>
    <dbReference type="NCBI Taxonomy" id="1850347"/>
    <lineage>
        <taxon>Bacteria</taxon>
        <taxon>Pseudomonadati</taxon>
        <taxon>Pseudomonadota</taxon>
        <taxon>Alphaproteobacteria</taxon>
        <taxon>Sphingomonadales</taxon>
        <taxon>Sphingomonadaceae</taxon>
        <taxon>Novosphingobium</taxon>
    </lineage>
</organism>
<feature type="transmembrane region" description="Helical" evidence="1">
    <location>
        <begin position="242"/>
        <end position="263"/>
    </location>
</feature>
<reference evidence="3 4" key="1">
    <citation type="submission" date="2016-05" db="EMBL/GenBank/DDBJ databases">
        <title>Complete genome sequence of Novosphingobium guangzhouense SA925(T).</title>
        <authorList>
            <person name="Sha S."/>
        </authorList>
    </citation>
    <scope>NUCLEOTIDE SEQUENCE [LARGE SCALE GENOMIC DNA]</scope>
    <source>
        <strain evidence="3 4">SA925</strain>
    </source>
</reference>
<feature type="transmembrane region" description="Helical" evidence="1">
    <location>
        <begin position="136"/>
        <end position="157"/>
    </location>
</feature>
<dbReference type="PANTHER" id="PTHR23028:SF134">
    <property type="entry name" value="PUTATIVE (AFU_ORTHOLOGUE AFUA_4G08520)-RELATED"/>
    <property type="match status" value="1"/>
</dbReference>
<feature type="transmembrane region" description="Helical" evidence="1">
    <location>
        <begin position="211"/>
        <end position="230"/>
    </location>
</feature>
<evidence type="ECO:0000259" key="2">
    <source>
        <dbReference type="Pfam" id="PF01757"/>
    </source>
</evidence>
<feature type="transmembrane region" description="Helical" evidence="1">
    <location>
        <begin position="92"/>
        <end position="111"/>
    </location>
</feature>
<keyword evidence="1" id="KW-0472">Membrane</keyword>
<evidence type="ECO:0000313" key="3">
    <source>
        <dbReference type="EMBL" id="PNU03171.1"/>
    </source>
</evidence>
<feature type="domain" description="Acyltransferase 3" evidence="2">
    <location>
        <begin position="13"/>
        <end position="344"/>
    </location>
</feature>
<dbReference type="InterPro" id="IPR002656">
    <property type="entry name" value="Acyl_transf_3_dom"/>
</dbReference>
<sequence>MSTEGAAPRERFPALDALRGAAAFAVLFYHLRSLSVPGLPDGGKNVFASGYLAVDLFFLLSGFVIAHAYGARLRETLTFRAFMTARFVRLQPVIAIGTLIGFVLALVQTVLKLDGAPGLFAITTGLPANLMLLPNIFVPWGIFLFNPPAWSLFYELIANGAYALGLSQKRRILLSGILPNATGFTAIGFISLSLSIIAFGDLDHGVVLGDWPVALSRITFSFPLGILIHGTRNRWMPHIPHVPAPAIIIVCMALLATDFSGILRACYDLLFVTIASPALVMLGAASTLSPRNAAAAEWLGNISYPLYGVHAPIKHLIEAMQFGIFLNKFFICVIVIVTISIFIMKIDNILQIYFRKLMTRRALELAPASNFPA</sequence>
<dbReference type="Proteomes" id="UP000236327">
    <property type="component" value="Unassembled WGS sequence"/>
</dbReference>
<feature type="transmembrane region" description="Helical" evidence="1">
    <location>
        <begin position="269"/>
        <end position="288"/>
    </location>
</feature>
<comment type="caution">
    <text evidence="3">The sequence shown here is derived from an EMBL/GenBank/DDBJ whole genome shotgun (WGS) entry which is preliminary data.</text>
</comment>
<dbReference type="PANTHER" id="PTHR23028">
    <property type="entry name" value="ACETYLTRANSFERASE"/>
    <property type="match status" value="1"/>
</dbReference>
<dbReference type="GO" id="GO:0016747">
    <property type="term" value="F:acyltransferase activity, transferring groups other than amino-acyl groups"/>
    <property type="evidence" value="ECO:0007669"/>
    <property type="project" value="InterPro"/>
</dbReference>